<dbReference type="EMBL" id="JBICBT010000646">
    <property type="protein sequence ID" value="KAL3106554.1"/>
    <property type="molecule type" value="Genomic_DNA"/>
</dbReference>
<feature type="region of interest" description="Disordered" evidence="1">
    <location>
        <begin position="1"/>
        <end position="104"/>
    </location>
</feature>
<dbReference type="AlphaFoldDB" id="A0ABD2KW87"/>
<accession>A0ABD2KW87</accession>
<feature type="compositionally biased region" description="Polar residues" evidence="1">
    <location>
        <begin position="39"/>
        <end position="48"/>
    </location>
</feature>
<gene>
    <name evidence="2" type="ORF">niasHT_016676</name>
</gene>
<organism evidence="2 3">
    <name type="scientific">Heterodera trifolii</name>
    <dbReference type="NCBI Taxonomy" id="157864"/>
    <lineage>
        <taxon>Eukaryota</taxon>
        <taxon>Metazoa</taxon>
        <taxon>Ecdysozoa</taxon>
        <taxon>Nematoda</taxon>
        <taxon>Chromadorea</taxon>
        <taxon>Rhabditida</taxon>
        <taxon>Tylenchina</taxon>
        <taxon>Tylenchomorpha</taxon>
        <taxon>Tylenchoidea</taxon>
        <taxon>Heteroderidae</taxon>
        <taxon>Heteroderinae</taxon>
        <taxon>Heterodera</taxon>
    </lineage>
</organism>
<evidence type="ECO:0000256" key="1">
    <source>
        <dbReference type="SAM" id="MobiDB-lite"/>
    </source>
</evidence>
<sequence>MTRWQWPHGMTTESEGAKHPLDVNSMRFRWPAGQDHSKNASGAKNQSDGKSDSALCLPSDWSPIRKQQEAKKQLQQEEGSQHIQLAAPEEGGRHGPSCKRGLSDRATGRCQSIDWLLGGPLGWLMMVPNYQLLALKNMLTSGR</sequence>
<dbReference type="Proteomes" id="UP001620626">
    <property type="component" value="Unassembled WGS sequence"/>
</dbReference>
<comment type="caution">
    <text evidence="2">The sequence shown here is derived from an EMBL/GenBank/DDBJ whole genome shotgun (WGS) entry which is preliminary data.</text>
</comment>
<proteinExistence type="predicted"/>
<protein>
    <submittedName>
        <fullName evidence="2">Uncharacterized protein</fullName>
    </submittedName>
</protein>
<evidence type="ECO:0000313" key="3">
    <source>
        <dbReference type="Proteomes" id="UP001620626"/>
    </source>
</evidence>
<reference evidence="2 3" key="1">
    <citation type="submission" date="2024-10" db="EMBL/GenBank/DDBJ databases">
        <authorList>
            <person name="Kim D."/>
        </authorList>
    </citation>
    <scope>NUCLEOTIDE SEQUENCE [LARGE SCALE GENOMIC DNA]</scope>
    <source>
        <strain evidence="2">BH-2024</strain>
    </source>
</reference>
<name>A0ABD2KW87_9BILA</name>
<keyword evidence="3" id="KW-1185">Reference proteome</keyword>
<evidence type="ECO:0000313" key="2">
    <source>
        <dbReference type="EMBL" id="KAL3106554.1"/>
    </source>
</evidence>
<feature type="compositionally biased region" description="Basic and acidic residues" evidence="1">
    <location>
        <begin position="66"/>
        <end position="75"/>
    </location>
</feature>